<dbReference type="Pfam" id="PF01055">
    <property type="entry name" value="Glyco_hydro_31_2nd"/>
    <property type="match status" value="1"/>
</dbReference>
<evidence type="ECO:0000256" key="4">
    <source>
        <dbReference type="ARBA" id="ARBA00022729"/>
    </source>
</evidence>
<dbReference type="OrthoDB" id="3237269at2759"/>
<reference evidence="16" key="1">
    <citation type="submission" date="2021-11" db="EMBL/GenBank/DDBJ databases">
        <authorList>
            <person name="Herlambang A."/>
            <person name="Guo Y."/>
            <person name="Takashima Y."/>
            <person name="Nishizawa T."/>
        </authorList>
    </citation>
    <scope>NUCLEOTIDE SEQUENCE</scope>
    <source>
        <strain evidence="16">E1425</strain>
    </source>
</reference>
<dbReference type="InterPro" id="IPR017853">
    <property type="entry name" value="GH"/>
</dbReference>
<evidence type="ECO:0000313" key="17">
    <source>
        <dbReference type="Proteomes" id="UP000827284"/>
    </source>
</evidence>
<dbReference type="InterPro" id="IPR048395">
    <property type="entry name" value="Glyco_hydro_31_C"/>
</dbReference>
<dbReference type="PANTHER" id="PTHR22762:SF54">
    <property type="entry name" value="BCDNA.GH04962"/>
    <property type="match status" value="1"/>
</dbReference>
<evidence type="ECO:0000259" key="13">
    <source>
        <dbReference type="Pfam" id="PF13802"/>
    </source>
</evidence>
<gene>
    <name evidence="16" type="ORF">EMPS_02343</name>
</gene>
<feature type="chain" id="PRO_5040141410" description="Glucosidase II subunit alpha" evidence="11">
    <location>
        <begin position="33"/>
        <end position="971"/>
    </location>
</feature>
<dbReference type="SUPFAM" id="SSF51445">
    <property type="entry name" value="(Trans)glycosidases"/>
    <property type="match status" value="1"/>
</dbReference>
<feature type="domain" description="DUF5110" evidence="14">
    <location>
        <begin position="848"/>
        <end position="887"/>
    </location>
</feature>
<dbReference type="InterPro" id="IPR000322">
    <property type="entry name" value="Glyco_hydro_31_TIM"/>
</dbReference>
<dbReference type="PANTHER" id="PTHR22762">
    <property type="entry name" value="ALPHA-GLUCOSIDASE"/>
    <property type="match status" value="1"/>
</dbReference>
<feature type="signal peptide" evidence="11">
    <location>
        <begin position="1"/>
        <end position="32"/>
    </location>
</feature>
<dbReference type="PROSITE" id="PS51257">
    <property type="entry name" value="PROKAR_LIPOPROTEIN"/>
    <property type="match status" value="1"/>
</dbReference>
<evidence type="ECO:0000256" key="6">
    <source>
        <dbReference type="ARBA" id="ARBA00022824"/>
    </source>
</evidence>
<comment type="pathway">
    <text evidence="2">Glycan metabolism; N-glycan metabolism.</text>
</comment>
<reference evidence="16" key="2">
    <citation type="journal article" date="2022" name="Microbiol. Resour. Announc.">
        <title>Whole-Genome Sequence of Entomortierella parvispora E1425, a Mucoromycotan Fungus Associated with Burkholderiaceae-Related Endosymbiotic Bacteria.</title>
        <authorList>
            <person name="Herlambang A."/>
            <person name="Guo Y."/>
            <person name="Takashima Y."/>
            <person name="Narisawa K."/>
            <person name="Ohta H."/>
            <person name="Nishizawa T."/>
        </authorList>
    </citation>
    <scope>NUCLEOTIDE SEQUENCE</scope>
    <source>
        <strain evidence="16">E1425</strain>
    </source>
</reference>
<dbReference type="GO" id="GO:0030246">
    <property type="term" value="F:carbohydrate binding"/>
    <property type="evidence" value="ECO:0007669"/>
    <property type="project" value="InterPro"/>
</dbReference>
<dbReference type="Pfam" id="PF13802">
    <property type="entry name" value="Gal_mutarotas_2"/>
    <property type="match status" value="1"/>
</dbReference>
<dbReference type="FunFam" id="3.20.20.80:FF:000039">
    <property type="entry name" value="Glucosidase, alpha neutral C"/>
    <property type="match status" value="1"/>
</dbReference>
<evidence type="ECO:0000256" key="7">
    <source>
        <dbReference type="ARBA" id="ARBA00023180"/>
    </source>
</evidence>
<evidence type="ECO:0000256" key="3">
    <source>
        <dbReference type="ARBA" id="ARBA00007806"/>
    </source>
</evidence>
<dbReference type="Pfam" id="PF17137">
    <property type="entry name" value="DUF5110"/>
    <property type="match status" value="1"/>
</dbReference>
<keyword evidence="8 10" id="KW-0326">Glycosidase</keyword>
<evidence type="ECO:0000256" key="11">
    <source>
        <dbReference type="SAM" id="SignalP"/>
    </source>
</evidence>
<dbReference type="GO" id="GO:0090599">
    <property type="term" value="F:alpha-glucosidase activity"/>
    <property type="evidence" value="ECO:0007669"/>
    <property type="project" value="UniProtKB-ARBA"/>
</dbReference>
<dbReference type="GO" id="GO:0006491">
    <property type="term" value="P:N-glycan processing"/>
    <property type="evidence" value="ECO:0007669"/>
    <property type="project" value="TreeGrafter"/>
</dbReference>
<dbReference type="FunFam" id="2.60.40.1180:FF:000023">
    <property type="entry name" value="neutral alpha-glucosidase AB isoform X2"/>
    <property type="match status" value="1"/>
</dbReference>
<dbReference type="AlphaFoldDB" id="A0A9P3H4P7"/>
<keyword evidence="17" id="KW-1185">Reference proteome</keyword>
<dbReference type="FunFam" id="3.20.20.80:FF:000046">
    <property type="entry name" value="Glucosidase alpha, neutral C"/>
    <property type="match status" value="1"/>
</dbReference>
<dbReference type="Gene3D" id="2.60.40.1760">
    <property type="entry name" value="glycosyl hydrolase (family 31)"/>
    <property type="match status" value="1"/>
</dbReference>
<evidence type="ECO:0000256" key="1">
    <source>
        <dbReference type="ARBA" id="ARBA00004240"/>
    </source>
</evidence>
<keyword evidence="5 10" id="KW-0378">Hydrolase</keyword>
<feature type="domain" description="Glycoside hydrolase family 31 TIM barrel" evidence="12">
    <location>
        <begin position="405"/>
        <end position="734"/>
    </location>
</feature>
<proteinExistence type="inferred from homology"/>
<dbReference type="CDD" id="cd06603">
    <property type="entry name" value="GH31_GANC_GANAB_alpha"/>
    <property type="match status" value="1"/>
</dbReference>
<dbReference type="SUPFAM" id="SSF51011">
    <property type="entry name" value="Glycosyl hydrolase domain"/>
    <property type="match status" value="1"/>
</dbReference>
<dbReference type="Gene3D" id="2.60.40.1180">
    <property type="entry name" value="Golgi alpha-mannosidase II"/>
    <property type="match status" value="2"/>
</dbReference>
<evidence type="ECO:0000313" key="16">
    <source>
        <dbReference type="EMBL" id="GJJ69994.1"/>
    </source>
</evidence>
<sequence length="971" mass="109284">MSRGNERKPTSTKAIVLRSVLALGLALGCVNAVKREDFKTCAQSGFCARNRAYADLAKDTPQWTSPFQLNPSSLRLQKGIISGDLLNIQEEQLPASGKALSFELHLLDTEAVRVRINEVDPIKPRYDGVQDTVLIRPYGYSSEGQYERLSKDDNGVLSVKYGSEGQNTVKITSAPFKVEFLVNGVSTVILNEEGLLRFERLRNKEAESEKLVDQGAQGEQEGEIQIEKSALELKLEENLWDERFKDNTDSKPRGPESFGMDITFSGISHVYGIPEHATSLSLKSTRGPDAPYTEPYRLYNLDVFEYEIDNPMALYGSIPFMMGHSKNSTAAVFWMNAAETWIDVEKTNEDKASGLLSWIKTKKVTPTPTTKTHWISESGVLDVFVFLGPTQRDIFRQYASLVGTTAMPQSFAIAYHQCRWNYNTQQDVAEVDAGFDEHDIPYDVLWLDIEHTNGKRYFTWDDAKFPNPADMQLSLGAKGRKMVTIIDPHIKKDSGYHVSKQGTELDVYIKNKDGDTDFDGWCWPGNSNWIDFYNPKARDWWASNFNYDKYVGSTKNLFTWNDMNEPSVFSGPEITIPKDVIHYGNVEHRNVHNLYGTMFHSATAQGLTQRNETNQRPFVLSRAFFAGTQRYGAIWTGDNTATWEHLEIASPMLLTIGLAGVPFSGADVGGFFGNPEPELLTRWYQAGIYYPFFRAHAHLDSKRREPWLFGEPYTTQIREAVRTRYTFLPFWYTLFQEASVDGMPIIRPMFTEFPEDEAVFGMDDQYMVGDALLVKPVTKAGVTRSTVYFAGNEKWFDIKDYSVQQGPGAKEIASPANKIPVYQRAGTIIPRRERPRRSSKAMENDPFTLVIALDSKGEASGKIYLDDGETFDYQSGDYLLREFRVSKGVLSSHDIKPAGALAQGKKISEFVQRVGGLRIERLVILGSAGLKTVRVGDRTVSVSCVKTAGNHVCTVKEPQVAIGEDFSLQLE</sequence>
<dbReference type="InterPro" id="IPR013780">
    <property type="entry name" value="Glyco_hydro_b"/>
</dbReference>
<evidence type="ECO:0000256" key="2">
    <source>
        <dbReference type="ARBA" id="ARBA00004833"/>
    </source>
</evidence>
<comment type="caution">
    <text evidence="16">The sequence shown here is derived from an EMBL/GenBank/DDBJ whole genome shotgun (WGS) entry which is preliminary data.</text>
</comment>
<dbReference type="InterPro" id="IPR025887">
    <property type="entry name" value="Glyco_hydro_31_N_dom"/>
</dbReference>
<accession>A0A9P3H4P7</accession>
<dbReference type="CDD" id="cd14752">
    <property type="entry name" value="GH31_N"/>
    <property type="match status" value="1"/>
</dbReference>
<feature type="domain" description="Glycosyl hydrolase family 31 C-terminal" evidence="15">
    <location>
        <begin position="742"/>
        <end position="829"/>
    </location>
</feature>
<dbReference type="SUPFAM" id="SSF74650">
    <property type="entry name" value="Galactose mutarotase-like"/>
    <property type="match status" value="1"/>
</dbReference>
<evidence type="ECO:0000256" key="5">
    <source>
        <dbReference type="ARBA" id="ARBA00022801"/>
    </source>
</evidence>
<evidence type="ECO:0000259" key="12">
    <source>
        <dbReference type="Pfam" id="PF01055"/>
    </source>
</evidence>
<dbReference type="Gene3D" id="3.20.20.80">
    <property type="entry name" value="Glycosidases"/>
    <property type="match status" value="2"/>
</dbReference>
<dbReference type="GO" id="GO:0005975">
    <property type="term" value="P:carbohydrate metabolic process"/>
    <property type="evidence" value="ECO:0007669"/>
    <property type="project" value="InterPro"/>
</dbReference>
<evidence type="ECO:0000259" key="14">
    <source>
        <dbReference type="Pfam" id="PF17137"/>
    </source>
</evidence>
<comment type="subcellular location">
    <subcellularLocation>
        <location evidence="1">Endoplasmic reticulum</location>
    </subcellularLocation>
</comment>
<keyword evidence="4 11" id="KW-0732">Signal</keyword>
<dbReference type="InterPro" id="IPR011013">
    <property type="entry name" value="Gal_mutarotase_sf_dom"/>
</dbReference>
<keyword evidence="6" id="KW-0256">Endoplasmic reticulum</keyword>
<dbReference type="EMBL" id="BQFW01000003">
    <property type="protein sequence ID" value="GJJ69994.1"/>
    <property type="molecule type" value="Genomic_DNA"/>
</dbReference>
<keyword evidence="7" id="KW-0325">Glycoprotein</keyword>
<name>A0A9P3H4P7_9FUNG</name>
<organism evidence="16 17">
    <name type="scientific">Entomortierella parvispora</name>
    <dbReference type="NCBI Taxonomy" id="205924"/>
    <lineage>
        <taxon>Eukaryota</taxon>
        <taxon>Fungi</taxon>
        <taxon>Fungi incertae sedis</taxon>
        <taxon>Mucoromycota</taxon>
        <taxon>Mortierellomycotina</taxon>
        <taxon>Mortierellomycetes</taxon>
        <taxon>Mortierellales</taxon>
        <taxon>Mortierellaceae</taxon>
        <taxon>Entomortierella</taxon>
    </lineage>
</organism>
<evidence type="ECO:0000256" key="8">
    <source>
        <dbReference type="ARBA" id="ARBA00023295"/>
    </source>
</evidence>
<dbReference type="GO" id="GO:0017177">
    <property type="term" value="C:glucosidase II complex"/>
    <property type="evidence" value="ECO:0007669"/>
    <property type="project" value="TreeGrafter"/>
</dbReference>
<evidence type="ECO:0000259" key="15">
    <source>
        <dbReference type="Pfam" id="PF21365"/>
    </source>
</evidence>
<feature type="domain" description="Glycoside hydrolase family 31 N-terminal" evidence="13">
    <location>
        <begin position="103"/>
        <end position="343"/>
    </location>
</feature>
<evidence type="ECO:0000256" key="10">
    <source>
        <dbReference type="RuleBase" id="RU361185"/>
    </source>
</evidence>
<dbReference type="InterPro" id="IPR033403">
    <property type="entry name" value="DUF5110"/>
</dbReference>
<protein>
    <recommendedName>
        <fullName evidence="9">Glucosidase II subunit alpha</fullName>
    </recommendedName>
</protein>
<dbReference type="Pfam" id="PF21365">
    <property type="entry name" value="Glyco_hydro_31_3rd"/>
    <property type="match status" value="1"/>
</dbReference>
<evidence type="ECO:0000256" key="9">
    <source>
        <dbReference type="ARBA" id="ARBA00042895"/>
    </source>
</evidence>
<dbReference type="Proteomes" id="UP000827284">
    <property type="component" value="Unassembled WGS sequence"/>
</dbReference>
<comment type="similarity">
    <text evidence="3 10">Belongs to the glycosyl hydrolase 31 family.</text>
</comment>